<dbReference type="Gene3D" id="3.40.50.720">
    <property type="entry name" value="NAD(P)-binding Rossmann-like Domain"/>
    <property type="match status" value="1"/>
</dbReference>
<dbReference type="EC" id="4.2.1.47" evidence="4"/>
<keyword evidence="5" id="KW-0456">Lyase</keyword>
<dbReference type="PANTHER" id="PTHR43715:SF1">
    <property type="entry name" value="GDP-MANNOSE 4,6 DEHYDRATASE"/>
    <property type="match status" value="1"/>
</dbReference>
<dbReference type="Pfam" id="PF16363">
    <property type="entry name" value="GDP_Man_Dehyd"/>
    <property type="match status" value="1"/>
</dbReference>
<evidence type="ECO:0000256" key="5">
    <source>
        <dbReference type="ARBA" id="ARBA00023239"/>
    </source>
</evidence>
<evidence type="ECO:0000256" key="6">
    <source>
        <dbReference type="ARBA" id="ARBA00059383"/>
    </source>
</evidence>
<dbReference type="Proteomes" id="UP000054695">
    <property type="component" value="Unassembled WGS sequence"/>
</dbReference>
<dbReference type="Gene3D" id="3.90.25.10">
    <property type="entry name" value="UDP-galactose 4-epimerase, domain 1"/>
    <property type="match status" value="1"/>
</dbReference>
<keyword evidence="9" id="KW-1185">Reference proteome</keyword>
<comment type="cofactor">
    <cofactor evidence="2">
        <name>NADP(+)</name>
        <dbReference type="ChEBI" id="CHEBI:58349"/>
    </cofactor>
</comment>
<dbReference type="PATRIC" id="fig|447.4.peg.1590"/>
<dbReference type="PANTHER" id="PTHR43715">
    <property type="entry name" value="GDP-MANNOSE 4,6-DEHYDRATASE"/>
    <property type="match status" value="1"/>
</dbReference>
<evidence type="ECO:0000313" key="9">
    <source>
        <dbReference type="Proteomes" id="UP000054695"/>
    </source>
</evidence>
<evidence type="ECO:0000313" key="8">
    <source>
        <dbReference type="EMBL" id="KTC74048.1"/>
    </source>
</evidence>
<dbReference type="GO" id="GO:0042351">
    <property type="term" value="P:'de novo' GDP-L-fucose biosynthetic process"/>
    <property type="evidence" value="ECO:0007669"/>
    <property type="project" value="TreeGrafter"/>
</dbReference>
<dbReference type="RefSeq" id="WP_058459145.1">
    <property type="nucleotide sequence ID" value="NZ_CAAAIY010000001.1"/>
</dbReference>
<dbReference type="FunFam" id="3.40.50.720:FF:000924">
    <property type="entry name" value="GDP-mannose 4,6 dehydratase"/>
    <property type="match status" value="1"/>
</dbReference>
<dbReference type="GO" id="GO:0008446">
    <property type="term" value="F:GDP-mannose 4,6-dehydratase activity"/>
    <property type="evidence" value="ECO:0007669"/>
    <property type="project" value="UniProtKB-EC"/>
</dbReference>
<dbReference type="AlphaFoldDB" id="A0A0W0RSK5"/>
<accession>A0A0W0RSK5</accession>
<dbReference type="InterPro" id="IPR006368">
    <property type="entry name" value="GDP_Man_deHydtase"/>
</dbReference>
<comment type="similarity">
    <text evidence="3">Belongs to the NAD(P)-dependent epimerase/dehydratase family. GDP-mannose 4,6-dehydratase subfamily.</text>
</comment>
<evidence type="ECO:0000256" key="3">
    <source>
        <dbReference type="ARBA" id="ARBA00009263"/>
    </source>
</evidence>
<gene>
    <name evidence="8" type="primary">gmd_2</name>
    <name evidence="8" type="ORF">Lboz_1488</name>
</gene>
<comment type="function">
    <text evidence="6">Catalyzes the conversion of GDP-D-mannose to GDP-4-dehydro-6-deoxy-D-mannose.</text>
</comment>
<feature type="domain" description="NAD(P)-binding" evidence="7">
    <location>
        <begin position="5"/>
        <end position="324"/>
    </location>
</feature>
<comment type="catalytic activity">
    <reaction evidence="1">
        <text>GDP-alpha-D-mannose = GDP-4-dehydro-alpha-D-rhamnose + H2O</text>
        <dbReference type="Rhea" id="RHEA:23820"/>
        <dbReference type="ChEBI" id="CHEBI:15377"/>
        <dbReference type="ChEBI" id="CHEBI:57527"/>
        <dbReference type="ChEBI" id="CHEBI:57964"/>
        <dbReference type="EC" id="4.2.1.47"/>
    </reaction>
</comment>
<evidence type="ECO:0000256" key="1">
    <source>
        <dbReference type="ARBA" id="ARBA00000188"/>
    </source>
</evidence>
<evidence type="ECO:0000256" key="4">
    <source>
        <dbReference type="ARBA" id="ARBA00011989"/>
    </source>
</evidence>
<evidence type="ECO:0000256" key="2">
    <source>
        <dbReference type="ARBA" id="ARBA00001937"/>
    </source>
</evidence>
<dbReference type="CDD" id="cd05260">
    <property type="entry name" value="GDP_MD_SDR_e"/>
    <property type="match status" value="1"/>
</dbReference>
<reference evidence="8 9" key="1">
    <citation type="submission" date="2015-11" db="EMBL/GenBank/DDBJ databases">
        <title>Genomic analysis of 38 Legionella species identifies large and diverse effector repertoires.</title>
        <authorList>
            <person name="Burstein D."/>
            <person name="Amaro F."/>
            <person name="Zusman T."/>
            <person name="Lifshitz Z."/>
            <person name="Cohen O."/>
            <person name="Gilbert J.A."/>
            <person name="Pupko T."/>
            <person name="Shuman H.A."/>
            <person name="Segal G."/>
        </authorList>
    </citation>
    <scope>NUCLEOTIDE SEQUENCE [LARGE SCALE GENOMIC DNA]</scope>
    <source>
        <strain evidence="8 9">WIGA</strain>
    </source>
</reference>
<dbReference type="STRING" id="447.Lboz_1488"/>
<organism evidence="8 9">
    <name type="scientific">Legionella bozemanae</name>
    <name type="common">Fluoribacter bozemanae</name>
    <dbReference type="NCBI Taxonomy" id="447"/>
    <lineage>
        <taxon>Bacteria</taxon>
        <taxon>Pseudomonadati</taxon>
        <taxon>Pseudomonadota</taxon>
        <taxon>Gammaproteobacteria</taxon>
        <taxon>Legionellales</taxon>
        <taxon>Legionellaceae</taxon>
        <taxon>Legionella</taxon>
    </lineage>
</organism>
<evidence type="ECO:0000259" key="7">
    <source>
        <dbReference type="Pfam" id="PF16363"/>
    </source>
</evidence>
<dbReference type="InterPro" id="IPR016040">
    <property type="entry name" value="NAD(P)-bd_dom"/>
</dbReference>
<dbReference type="OrthoDB" id="9779041at2"/>
<comment type="caution">
    <text evidence="8">The sequence shown here is derived from an EMBL/GenBank/DDBJ whole genome shotgun (WGS) entry which is preliminary data.</text>
</comment>
<proteinExistence type="inferred from homology"/>
<dbReference type="InterPro" id="IPR036291">
    <property type="entry name" value="NAD(P)-bd_dom_sf"/>
</dbReference>
<name>A0A0W0RSK5_LEGBO</name>
<protein>
    <recommendedName>
        <fullName evidence="4">GDP-mannose 4,6-dehydratase</fullName>
        <ecNumber evidence="4">4.2.1.47</ecNumber>
    </recommendedName>
</protein>
<sequence>MRRALITGINGQDGFFLKELLLKKGYQVFGFARKTSQASSSERPEPLNNVQMLYGDIANEADISAAVEASRPDEIYHLASQSRPGQSWTQVHQTLNANGMGTIHLLEALRRFCSEARCYHASSSDMFGHTKISPQNEETPFNPSNPYAASKVFSHQMMRIYRESYGLFIVNGILFNHESERRPLHFLTQKIAYGAACAKLGINNSPDVNERGCALVSQGKLALGNLSIARDWGYAPDFVHAMWLMLQQDKPEDFVIGTGTLHTLAEVCAIAYQHVNKEWQAHVISDPALIRPLETSQTVADASKARRVLNWQPTVNVRDMIQKMVDVQVARLLRIISQ</sequence>
<dbReference type="EMBL" id="LNXU01000017">
    <property type="protein sequence ID" value="KTC74048.1"/>
    <property type="molecule type" value="Genomic_DNA"/>
</dbReference>
<dbReference type="SUPFAM" id="SSF51735">
    <property type="entry name" value="NAD(P)-binding Rossmann-fold domains"/>
    <property type="match status" value="1"/>
</dbReference>